<sequence>MTKLKVRAVGNSLGLVLPKETLTRLNLRDGDHLHLTEAPDGSMRITPYDPEFEEQMRAAREGMGKYRNTLRELSK</sequence>
<dbReference type="NCBIfam" id="TIGR02609">
    <property type="entry name" value="doc_partner"/>
    <property type="match status" value="1"/>
</dbReference>
<evidence type="ECO:0000313" key="3">
    <source>
        <dbReference type="Proteomes" id="UP000315252"/>
    </source>
</evidence>
<dbReference type="InterPro" id="IPR007159">
    <property type="entry name" value="SpoVT-AbrB_dom"/>
</dbReference>
<dbReference type="AlphaFoldDB" id="A0A545U0X0"/>
<dbReference type="Pfam" id="PF04014">
    <property type="entry name" value="MazE_antitoxin"/>
    <property type="match status" value="1"/>
</dbReference>
<accession>A0A545U0X0</accession>
<organism evidence="2 3">
    <name type="scientific">Denitrobaculum tricleocarpae</name>
    <dbReference type="NCBI Taxonomy" id="2591009"/>
    <lineage>
        <taxon>Bacteria</taxon>
        <taxon>Pseudomonadati</taxon>
        <taxon>Pseudomonadota</taxon>
        <taxon>Alphaproteobacteria</taxon>
        <taxon>Rhodospirillales</taxon>
        <taxon>Rhodospirillaceae</taxon>
        <taxon>Denitrobaculum</taxon>
    </lineage>
</organism>
<feature type="domain" description="SpoVT-AbrB" evidence="1">
    <location>
        <begin position="7"/>
        <end position="53"/>
    </location>
</feature>
<evidence type="ECO:0000313" key="2">
    <source>
        <dbReference type="EMBL" id="TQV83094.1"/>
    </source>
</evidence>
<dbReference type="SMART" id="SM00966">
    <property type="entry name" value="SpoVT_AbrB"/>
    <property type="match status" value="1"/>
</dbReference>
<dbReference type="InterPro" id="IPR013432">
    <property type="entry name" value="Doc_partner"/>
</dbReference>
<gene>
    <name evidence="2" type="ORF">FKG95_00365</name>
</gene>
<evidence type="ECO:0000259" key="1">
    <source>
        <dbReference type="SMART" id="SM00966"/>
    </source>
</evidence>
<dbReference type="GO" id="GO:0003677">
    <property type="term" value="F:DNA binding"/>
    <property type="evidence" value="ECO:0007669"/>
    <property type="project" value="UniProtKB-KW"/>
</dbReference>
<dbReference type="RefSeq" id="WP_142894013.1">
    <property type="nucleotide sequence ID" value="NZ_ML660052.1"/>
</dbReference>
<proteinExistence type="predicted"/>
<protein>
    <submittedName>
        <fullName evidence="2">AbrB/MazE/SpoVT family DNA-binding domain-containing protein</fullName>
    </submittedName>
</protein>
<keyword evidence="2" id="KW-0238">DNA-binding</keyword>
<keyword evidence="3" id="KW-1185">Reference proteome</keyword>
<dbReference type="SUPFAM" id="SSF89447">
    <property type="entry name" value="AbrB/MazE/MraZ-like"/>
    <property type="match status" value="1"/>
</dbReference>
<dbReference type="EMBL" id="VHSH01000001">
    <property type="protein sequence ID" value="TQV83094.1"/>
    <property type="molecule type" value="Genomic_DNA"/>
</dbReference>
<dbReference type="Proteomes" id="UP000315252">
    <property type="component" value="Unassembled WGS sequence"/>
</dbReference>
<dbReference type="InterPro" id="IPR037914">
    <property type="entry name" value="SpoVT-AbrB_sf"/>
</dbReference>
<dbReference type="Gene3D" id="2.10.260.10">
    <property type="match status" value="1"/>
</dbReference>
<comment type="caution">
    <text evidence="2">The sequence shown here is derived from an EMBL/GenBank/DDBJ whole genome shotgun (WGS) entry which is preliminary data.</text>
</comment>
<dbReference type="OrthoDB" id="5459182at2"/>
<name>A0A545U0X0_9PROT</name>
<reference evidence="2 3" key="1">
    <citation type="submission" date="2019-06" db="EMBL/GenBank/DDBJ databases">
        <title>Whole genome sequence for Rhodospirillaceae sp. R148.</title>
        <authorList>
            <person name="Wang G."/>
        </authorList>
    </citation>
    <scope>NUCLEOTIDE SEQUENCE [LARGE SCALE GENOMIC DNA]</scope>
    <source>
        <strain evidence="2 3">R148</strain>
    </source>
</reference>